<feature type="binding site" evidence="6">
    <location>
        <begin position="9"/>
        <end position="16"/>
    </location>
    <ligand>
        <name>ATP</name>
        <dbReference type="ChEBI" id="CHEBI:30616"/>
    </ligand>
</feature>
<dbReference type="NCBIfam" id="NF007485">
    <property type="entry name" value="PRK10078.1"/>
    <property type="match status" value="1"/>
</dbReference>
<dbReference type="InterPro" id="IPR027417">
    <property type="entry name" value="P-loop_NTPase"/>
</dbReference>
<dbReference type="HAMAP" id="MF_00836">
    <property type="entry name" value="PhnN"/>
    <property type="match status" value="1"/>
</dbReference>
<evidence type="ECO:0000256" key="6">
    <source>
        <dbReference type="HAMAP-Rule" id="MF_00836"/>
    </source>
</evidence>
<dbReference type="GO" id="GO:0019634">
    <property type="term" value="P:organic phosphonate metabolic process"/>
    <property type="evidence" value="ECO:0007669"/>
    <property type="project" value="UniProtKB-UniRule"/>
</dbReference>
<evidence type="ECO:0000256" key="5">
    <source>
        <dbReference type="ARBA" id="ARBA00022840"/>
    </source>
</evidence>
<comment type="function">
    <text evidence="6">Catalyzes the phosphorylation of ribose 1,5-bisphosphate to 5-phospho-D-ribosyl alpha-1-diphosphate (PRPP).</text>
</comment>
<dbReference type="GO" id="GO:0033863">
    <property type="term" value="F:ribose 1,5-bisphosphate phosphokinase activity"/>
    <property type="evidence" value="ECO:0007669"/>
    <property type="project" value="UniProtKB-UniRule"/>
</dbReference>
<dbReference type="Proteomes" id="UP000029481">
    <property type="component" value="Chromosome"/>
</dbReference>
<dbReference type="InterPro" id="IPR008145">
    <property type="entry name" value="GK/Ca_channel_bsu"/>
</dbReference>
<comment type="pathway">
    <text evidence="2 6">Metabolic intermediate biosynthesis; 5-phospho-alpha-D-ribose 1-diphosphate biosynthesis; 5-phospho-alpha-D-ribose 1-diphosphate from D-ribose 5-phosphate (route II): step 3/3.</text>
</comment>
<dbReference type="SMART" id="SM00072">
    <property type="entry name" value="GuKc"/>
    <property type="match status" value="1"/>
</dbReference>
<evidence type="ECO:0000256" key="3">
    <source>
        <dbReference type="ARBA" id="ARBA00022679"/>
    </source>
</evidence>
<proteinExistence type="inferred from homology"/>
<dbReference type="GO" id="GO:0005829">
    <property type="term" value="C:cytosol"/>
    <property type="evidence" value="ECO:0007669"/>
    <property type="project" value="TreeGrafter"/>
</dbReference>
<sequence>MSKLIWLMGPSGSGKDSLLSALRQQEHARLLVAHRYITRAADAGCENHIALSAKEFEQRQQLGLFALSWQAHEQSYGVGVEMDIWLETGFDVVVNGSRQHLKQARERYGDGLVPICLQVSASVLRQRLEQRGRENAEQIEQRLQRAALYAPEGGDCLVLNNDGSLLQSAELFMRLLAQHRSNVIPLHRKEPRHV</sequence>
<dbReference type="NCBIfam" id="TIGR02322">
    <property type="entry name" value="phosphon_PhnN"/>
    <property type="match status" value="1"/>
</dbReference>
<dbReference type="Pfam" id="PF13238">
    <property type="entry name" value="AAA_18"/>
    <property type="match status" value="1"/>
</dbReference>
<evidence type="ECO:0000259" key="7">
    <source>
        <dbReference type="SMART" id="SM00072"/>
    </source>
</evidence>
<name>A0A089Q1I3_9ENTR</name>
<reference evidence="8 9" key="1">
    <citation type="submission" date="2014-09" db="EMBL/GenBank/DDBJ databases">
        <title>Cedecea neteri SSMD04 Genome Sequencing.</title>
        <authorList>
            <person name="Tan J.-Y."/>
        </authorList>
    </citation>
    <scope>NUCLEOTIDE SEQUENCE [LARGE SCALE GENOMIC DNA]</scope>
    <source>
        <strain evidence="8 9">SSMD04</strain>
    </source>
</reference>
<dbReference type="EC" id="2.7.4.23" evidence="6"/>
<evidence type="ECO:0000256" key="4">
    <source>
        <dbReference type="ARBA" id="ARBA00022741"/>
    </source>
</evidence>
<evidence type="ECO:0000256" key="2">
    <source>
        <dbReference type="ARBA" id="ARBA00005069"/>
    </source>
</evidence>
<keyword evidence="5 6" id="KW-0067">ATP-binding</keyword>
<dbReference type="InterPro" id="IPR012699">
    <property type="entry name" value="PhnN"/>
</dbReference>
<dbReference type="OrthoDB" id="341217at2"/>
<dbReference type="AlphaFoldDB" id="A0A089Q1I3"/>
<keyword evidence="4 6" id="KW-0547">Nucleotide-binding</keyword>
<dbReference type="GO" id="GO:0006015">
    <property type="term" value="P:5-phosphoribose 1-diphosphate biosynthetic process"/>
    <property type="evidence" value="ECO:0007669"/>
    <property type="project" value="UniProtKB-UniRule"/>
</dbReference>
<dbReference type="Gene3D" id="3.40.50.300">
    <property type="entry name" value="P-loop containing nucleotide triphosphate hydrolases"/>
    <property type="match status" value="1"/>
</dbReference>
<feature type="domain" description="Guanylate kinase/L-type calcium channel beta subunit" evidence="7">
    <location>
        <begin position="1"/>
        <end position="178"/>
    </location>
</feature>
<dbReference type="PANTHER" id="PTHR23117:SF8">
    <property type="entry name" value="RIBOSE 1,5-BISPHOSPHATE PHOSPHOKINASE PHNN"/>
    <property type="match status" value="1"/>
</dbReference>
<evidence type="ECO:0000256" key="1">
    <source>
        <dbReference type="ARBA" id="ARBA00000373"/>
    </source>
</evidence>
<protein>
    <recommendedName>
        <fullName evidence="6">Ribose 1,5-bisphosphate phosphokinase PhnN</fullName>
        <ecNumber evidence="6">2.7.4.23</ecNumber>
    </recommendedName>
    <alternativeName>
        <fullName evidence="6">Ribose 1,5-bisphosphokinase</fullName>
    </alternativeName>
</protein>
<organism evidence="8 9">
    <name type="scientific">Cedecea neteri</name>
    <dbReference type="NCBI Taxonomy" id="158822"/>
    <lineage>
        <taxon>Bacteria</taxon>
        <taxon>Pseudomonadati</taxon>
        <taxon>Pseudomonadota</taxon>
        <taxon>Gammaproteobacteria</taxon>
        <taxon>Enterobacterales</taxon>
        <taxon>Enterobacteriaceae</taxon>
        <taxon>Cedecea</taxon>
    </lineage>
</organism>
<dbReference type="UniPathway" id="UPA00087">
    <property type="reaction ID" value="UER00175"/>
</dbReference>
<evidence type="ECO:0000313" key="9">
    <source>
        <dbReference type="Proteomes" id="UP000029481"/>
    </source>
</evidence>
<comment type="catalytic activity">
    <reaction evidence="1 6">
        <text>alpha-D-ribose 1,5-bisphosphate + ATP = 5-phospho-alpha-D-ribose 1-diphosphate + ADP</text>
        <dbReference type="Rhea" id="RHEA:20109"/>
        <dbReference type="ChEBI" id="CHEBI:30616"/>
        <dbReference type="ChEBI" id="CHEBI:58017"/>
        <dbReference type="ChEBI" id="CHEBI:68688"/>
        <dbReference type="ChEBI" id="CHEBI:456216"/>
        <dbReference type="EC" id="2.7.4.23"/>
    </reaction>
</comment>
<dbReference type="SUPFAM" id="SSF52540">
    <property type="entry name" value="P-loop containing nucleoside triphosphate hydrolases"/>
    <property type="match status" value="1"/>
</dbReference>
<dbReference type="KEGG" id="cnt:JT31_10745"/>
<comment type="similarity">
    <text evidence="6">Belongs to the ribose 1,5-bisphosphokinase family.</text>
</comment>
<keyword evidence="3 6" id="KW-0808">Transferase</keyword>
<keyword evidence="8" id="KW-0418">Kinase</keyword>
<dbReference type="PANTHER" id="PTHR23117">
    <property type="entry name" value="GUANYLATE KINASE-RELATED"/>
    <property type="match status" value="1"/>
</dbReference>
<dbReference type="FunFam" id="3.40.50.300:FF:000979">
    <property type="entry name" value="Ribose 1,5-bisphosphate phosphokinase PhnN"/>
    <property type="match status" value="1"/>
</dbReference>
<gene>
    <name evidence="6" type="primary">phnN</name>
    <name evidence="8" type="ORF">JT31_10745</name>
</gene>
<dbReference type="GO" id="GO:0005524">
    <property type="term" value="F:ATP binding"/>
    <property type="evidence" value="ECO:0007669"/>
    <property type="project" value="UniProtKB-KW"/>
</dbReference>
<evidence type="ECO:0000313" key="8">
    <source>
        <dbReference type="EMBL" id="AIR05076.1"/>
    </source>
</evidence>
<dbReference type="EMBL" id="CP009451">
    <property type="protein sequence ID" value="AIR05076.1"/>
    <property type="molecule type" value="Genomic_DNA"/>
</dbReference>
<accession>A0A089Q1I3</accession>
<keyword evidence="9" id="KW-1185">Reference proteome</keyword>